<dbReference type="SUPFAM" id="SSF54862">
    <property type="entry name" value="4Fe-4S ferredoxins"/>
    <property type="match status" value="1"/>
</dbReference>
<keyword evidence="1" id="KW-0479">Metal-binding</keyword>
<accession>A0A6P1MII6</accession>
<organism evidence="5 6">
    <name type="scientific">Aminipila terrae</name>
    <dbReference type="NCBI Taxonomy" id="2697030"/>
    <lineage>
        <taxon>Bacteria</taxon>
        <taxon>Bacillati</taxon>
        <taxon>Bacillota</taxon>
        <taxon>Clostridia</taxon>
        <taxon>Peptostreptococcales</taxon>
        <taxon>Anaerovoracaceae</taxon>
        <taxon>Aminipila</taxon>
    </lineage>
</organism>
<evidence type="ECO:0000256" key="3">
    <source>
        <dbReference type="ARBA" id="ARBA00023014"/>
    </source>
</evidence>
<evidence type="ECO:0000256" key="1">
    <source>
        <dbReference type="ARBA" id="ARBA00022723"/>
    </source>
</evidence>
<dbReference type="Pfam" id="PF00037">
    <property type="entry name" value="Fer4"/>
    <property type="match status" value="1"/>
</dbReference>
<evidence type="ECO:0000313" key="5">
    <source>
        <dbReference type="EMBL" id="QHI73551.1"/>
    </source>
</evidence>
<keyword evidence="6" id="KW-1185">Reference proteome</keyword>
<proteinExistence type="predicted"/>
<dbReference type="KEGG" id="amic:Ami3637_15250"/>
<reference evidence="5 6" key="1">
    <citation type="submission" date="2020-01" db="EMBL/GenBank/DDBJ databases">
        <title>Genomic analysis of Aminipila sp. CBA3637.</title>
        <authorList>
            <person name="Kim Y.B."/>
            <person name="Roh S.W."/>
        </authorList>
    </citation>
    <scope>NUCLEOTIDE SEQUENCE [LARGE SCALE GENOMIC DNA]</scope>
    <source>
        <strain evidence="5 6">CBA3637</strain>
    </source>
</reference>
<dbReference type="InterPro" id="IPR017896">
    <property type="entry name" value="4Fe4S_Fe-S-bd"/>
</dbReference>
<dbReference type="AlphaFoldDB" id="A0A6P1MII6"/>
<dbReference type="PROSITE" id="PS00198">
    <property type="entry name" value="4FE4S_FER_1"/>
    <property type="match status" value="1"/>
</dbReference>
<dbReference type="SUPFAM" id="SSF50475">
    <property type="entry name" value="FMN-binding split barrel"/>
    <property type="match status" value="1"/>
</dbReference>
<name>A0A6P1MII6_9FIRM</name>
<dbReference type="GO" id="GO:0046872">
    <property type="term" value="F:metal ion binding"/>
    <property type="evidence" value="ECO:0007669"/>
    <property type="project" value="UniProtKB-KW"/>
</dbReference>
<dbReference type="RefSeq" id="WP_162363316.1">
    <property type="nucleotide sequence ID" value="NZ_CP047591.1"/>
</dbReference>
<dbReference type="Gene3D" id="3.30.70.20">
    <property type="match status" value="1"/>
</dbReference>
<dbReference type="EMBL" id="CP047591">
    <property type="protein sequence ID" value="QHI73551.1"/>
    <property type="molecule type" value="Genomic_DNA"/>
</dbReference>
<dbReference type="InterPro" id="IPR012349">
    <property type="entry name" value="Split_barrel_FMN-bd"/>
</dbReference>
<evidence type="ECO:0000259" key="4">
    <source>
        <dbReference type="PROSITE" id="PS51379"/>
    </source>
</evidence>
<feature type="domain" description="4Fe-4S ferredoxin-type" evidence="4">
    <location>
        <begin position="180"/>
        <end position="206"/>
    </location>
</feature>
<dbReference type="Proteomes" id="UP000463883">
    <property type="component" value="Chromosome"/>
</dbReference>
<keyword evidence="2" id="KW-0408">Iron</keyword>
<keyword evidence="3" id="KW-0411">Iron-sulfur</keyword>
<dbReference type="GO" id="GO:0051536">
    <property type="term" value="F:iron-sulfur cluster binding"/>
    <property type="evidence" value="ECO:0007669"/>
    <property type="project" value="UniProtKB-KW"/>
</dbReference>
<dbReference type="PROSITE" id="PS51379">
    <property type="entry name" value="4FE4S_FER_2"/>
    <property type="match status" value="2"/>
</dbReference>
<evidence type="ECO:0000313" key="6">
    <source>
        <dbReference type="Proteomes" id="UP000463883"/>
    </source>
</evidence>
<protein>
    <submittedName>
        <fullName evidence="5">(4Fe-4S)-binding protein</fullName>
    </submittedName>
</protein>
<gene>
    <name evidence="5" type="ORF">Ami3637_15250</name>
</gene>
<dbReference type="Gene3D" id="2.30.110.10">
    <property type="entry name" value="Electron Transport, Fmn-binding Protein, Chain A"/>
    <property type="match status" value="1"/>
</dbReference>
<sequence>METKEVFEILKNDIHSTVFAVVDEKGLPKTCVIDVMLCDENSIYFITAKGKKFYERLVDKGYVAISGMTGNDTLSMIAVSVYGKVRNVGTGLLPRIFKENSYMEKIYKNEASRTALTIFQLYTGEGEIFDLTQIPPVRKAFSFGDCEVSPVGYSINENCTGCRKCIQKCPVECIEQCGKRFTIKTDNCIRCGNCYESCDFRAVDKR</sequence>
<feature type="domain" description="4Fe-4S ferredoxin-type" evidence="4">
    <location>
        <begin position="151"/>
        <end position="179"/>
    </location>
</feature>
<evidence type="ECO:0000256" key="2">
    <source>
        <dbReference type="ARBA" id="ARBA00023004"/>
    </source>
</evidence>
<dbReference type="InterPro" id="IPR017900">
    <property type="entry name" value="4Fe4S_Fe_S_CS"/>
</dbReference>